<evidence type="ECO:0000313" key="2">
    <source>
        <dbReference type="Proteomes" id="UP001157502"/>
    </source>
</evidence>
<reference evidence="1" key="1">
    <citation type="submission" date="2021-05" db="EMBL/GenBank/DDBJ databases">
        <authorList>
            <person name="Pan Q."/>
            <person name="Jouanno E."/>
            <person name="Zahm M."/>
            <person name="Klopp C."/>
            <person name="Cabau C."/>
            <person name="Louis A."/>
            <person name="Berthelot C."/>
            <person name="Parey E."/>
            <person name="Roest Crollius H."/>
            <person name="Montfort J."/>
            <person name="Robinson-Rechavi M."/>
            <person name="Bouchez O."/>
            <person name="Lampietro C."/>
            <person name="Lopez Roques C."/>
            <person name="Donnadieu C."/>
            <person name="Postlethwait J."/>
            <person name="Bobe J."/>
            <person name="Dillon D."/>
            <person name="Chandos A."/>
            <person name="von Hippel F."/>
            <person name="Guiguen Y."/>
        </authorList>
    </citation>
    <scope>NUCLEOTIDE SEQUENCE</scope>
    <source>
        <strain evidence="1">YG-Jan2019</strain>
    </source>
</reference>
<protein>
    <submittedName>
        <fullName evidence="1">Uncharacterized protein</fullName>
    </submittedName>
</protein>
<gene>
    <name evidence="1" type="ORF">DPEC_G00327490</name>
</gene>
<comment type="caution">
    <text evidence="1">The sequence shown here is derived from an EMBL/GenBank/DDBJ whole genome shotgun (WGS) entry which is preliminary data.</text>
</comment>
<name>A0ACC2F845_DALPE</name>
<sequence length="90" mass="9705">MGKQFAVTVKRKTSNHAAEGGTLSAYGSHVPGELGHSTTLHGQRCVFLMVLDGPVRFAMNWNGPEQESSEAESLPSCHEPLIRTAASIQR</sequence>
<dbReference type="Proteomes" id="UP001157502">
    <property type="component" value="Chromosome 32"/>
</dbReference>
<proteinExistence type="predicted"/>
<keyword evidence="2" id="KW-1185">Reference proteome</keyword>
<accession>A0ACC2F845</accession>
<dbReference type="EMBL" id="CM055759">
    <property type="protein sequence ID" value="KAJ7987534.1"/>
    <property type="molecule type" value="Genomic_DNA"/>
</dbReference>
<evidence type="ECO:0000313" key="1">
    <source>
        <dbReference type="EMBL" id="KAJ7987534.1"/>
    </source>
</evidence>
<organism evidence="1 2">
    <name type="scientific">Dallia pectoralis</name>
    <name type="common">Alaska blackfish</name>
    <dbReference type="NCBI Taxonomy" id="75939"/>
    <lineage>
        <taxon>Eukaryota</taxon>
        <taxon>Metazoa</taxon>
        <taxon>Chordata</taxon>
        <taxon>Craniata</taxon>
        <taxon>Vertebrata</taxon>
        <taxon>Euteleostomi</taxon>
        <taxon>Actinopterygii</taxon>
        <taxon>Neopterygii</taxon>
        <taxon>Teleostei</taxon>
        <taxon>Protacanthopterygii</taxon>
        <taxon>Esociformes</taxon>
        <taxon>Umbridae</taxon>
        <taxon>Dallia</taxon>
    </lineage>
</organism>